<name>A0A8J6ERR2_ELECQ</name>
<dbReference type="Proteomes" id="UP000770717">
    <property type="component" value="Unassembled WGS sequence"/>
</dbReference>
<accession>A0A8J6ERR2</accession>
<protein>
    <submittedName>
        <fullName evidence="1">Uncharacterized protein</fullName>
    </submittedName>
</protein>
<evidence type="ECO:0000313" key="2">
    <source>
        <dbReference type="Proteomes" id="UP000770717"/>
    </source>
</evidence>
<organism evidence="1 2">
    <name type="scientific">Eleutherodactylus coqui</name>
    <name type="common">Puerto Rican coqui</name>
    <dbReference type="NCBI Taxonomy" id="57060"/>
    <lineage>
        <taxon>Eukaryota</taxon>
        <taxon>Metazoa</taxon>
        <taxon>Chordata</taxon>
        <taxon>Craniata</taxon>
        <taxon>Vertebrata</taxon>
        <taxon>Euteleostomi</taxon>
        <taxon>Amphibia</taxon>
        <taxon>Batrachia</taxon>
        <taxon>Anura</taxon>
        <taxon>Neobatrachia</taxon>
        <taxon>Hyloidea</taxon>
        <taxon>Eleutherodactylidae</taxon>
        <taxon>Eleutherodactylinae</taxon>
        <taxon>Eleutherodactylus</taxon>
        <taxon>Eleutherodactylus</taxon>
    </lineage>
</organism>
<dbReference type="EMBL" id="WNTK01000013">
    <property type="protein sequence ID" value="KAG9474129.1"/>
    <property type="molecule type" value="Genomic_DNA"/>
</dbReference>
<sequence length="89" mass="10261">MACLGQKEWSGLKVPSSPQFGSVNWHYEARLADYILTVYTCKYPSSDHCPYISVVRGCLYDFFCLVFNILHIAGQPFVYFCPFWGLVHK</sequence>
<dbReference type="AlphaFoldDB" id="A0A8J6ERR2"/>
<keyword evidence="2" id="KW-1185">Reference proteome</keyword>
<evidence type="ECO:0000313" key="1">
    <source>
        <dbReference type="EMBL" id="KAG9474129.1"/>
    </source>
</evidence>
<reference evidence="1" key="1">
    <citation type="thesis" date="2020" institute="ProQuest LLC" country="789 East Eisenhower Parkway, Ann Arbor, MI, USA">
        <title>Comparative Genomics and Chromosome Evolution.</title>
        <authorList>
            <person name="Mudd A.B."/>
        </authorList>
    </citation>
    <scope>NUCLEOTIDE SEQUENCE</scope>
    <source>
        <strain evidence="1">HN-11 Male</strain>
        <tissue evidence="1">Kidney and liver</tissue>
    </source>
</reference>
<gene>
    <name evidence="1" type="ORF">GDO78_004438</name>
</gene>
<proteinExistence type="predicted"/>
<comment type="caution">
    <text evidence="1">The sequence shown here is derived from an EMBL/GenBank/DDBJ whole genome shotgun (WGS) entry which is preliminary data.</text>
</comment>